<name>A0A4U8UHN8_STECR</name>
<dbReference type="PROSITE" id="PS51266">
    <property type="entry name" value="ZF_CHY"/>
    <property type="match status" value="1"/>
</dbReference>
<comment type="caution">
    <text evidence="9">The sequence shown here is derived from an EMBL/GenBank/DDBJ whole genome shotgun (WGS) entry which is preliminary data.</text>
</comment>
<feature type="region of interest" description="Disordered" evidence="6">
    <location>
        <begin position="340"/>
        <end position="376"/>
    </location>
</feature>
<dbReference type="Proteomes" id="UP000298663">
    <property type="component" value="Unassembled WGS sequence"/>
</dbReference>
<organism evidence="9 10">
    <name type="scientific">Steinernema carpocapsae</name>
    <name type="common">Entomopathogenic nematode</name>
    <dbReference type="NCBI Taxonomy" id="34508"/>
    <lineage>
        <taxon>Eukaryota</taxon>
        <taxon>Metazoa</taxon>
        <taxon>Ecdysozoa</taxon>
        <taxon>Nematoda</taxon>
        <taxon>Chromadorea</taxon>
        <taxon>Rhabditida</taxon>
        <taxon>Tylenchina</taxon>
        <taxon>Panagrolaimomorpha</taxon>
        <taxon>Strongyloidoidea</taxon>
        <taxon>Steinernematidae</taxon>
        <taxon>Steinernema</taxon>
    </lineage>
</organism>
<keyword evidence="3 5" id="KW-0862">Zinc</keyword>
<feature type="compositionally biased region" description="Basic and acidic residues" evidence="6">
    <location>
        <begin position="48"/>
        <end position="58"/>
    </location>
</feature>
<dbReference type="SUPFAM" id="SSF90229">
    <property type="entry name" value="CCCH zinc finger"/>
    <property type="match status" value="1"/>
</dbReference>
<dbReference type="InterPro" id="IPR000571">
    <property type="entry name" value="Znf_CCCH"/>
</dbReference>
<reference evidence="9 10" key="1">
    <citation type="journal article" date="2015" name="Genome Biol.">
        <title>Comparative genomics of Steinernema reveals deeply conserved gene regulatory networks.</title>
        <authorList>
            <person name="Dillman A.R."/>
            <person name="Macchietto M."/>
            <person name="Porter C.F."/>
            <person name="Rogers A."/>
            <person name="Williams B."/>
            <person name="Antoshechkin I."/>
            <person name="Lee M.M."/>
            <person name="Goodwin Z."/>
            <person name="Lu X."/>
            <person name="Lewis E.E."/>
            <person name="Goodrich-Blair H."/>
            <person name="Stock S.P."/>
            <person name="Adams B.J."/>
            <person name="Sternberg P.W."/>
            <person name="Mortazavi A."/>
        </authorList>
    </citation>
    <scope>NUCLEOTIDE SEQUENCE [LARGE SCALE GENOMIC DNA]</scope>
    <source>
        <strain evidence="9 10">ALL</strain>
    </source>
</reference>
<evidence type="ECO:0000259" key="8">
    <source>
        <dbReference type="PROSITE" id="PS51266"/>
    </source>
</evidence>
<evidence type="ECO:0000256" key="1">
    <source>
        <dbReference type="ARBA" id="ARBA00022723"/>
    </source>
</evidence>
<dbReference type="AlphaFoldDB" id="A0A4U8UHN8"/>
<protein>
    <recommendedName>
        <fullName evidence="11">C3H1-type domain-containing protein</fullName>
    </recommendedName>
</protein>
<evidence type="ECO:0000256" key="3">
    <source>
        <dbReference type="ARBA" id="ARBA00022833"/>
    </source>
</evidence>
<accession>A0A4U8UHN8</accession>
<evidence type="ECO:0000313" key="9">
    <source>
        <dbReference type="EMBL" id="TMS32236.1"/>
    </source>
</evidence>
<evidence type="ECO:0000313" key="10">
    <source>
        <dbReference type="Proteomes" id="UP000298663"/>
    </source>
</evidence>
<dbReference type="InterPro" id="IPR008913">
    <property type="entry name" value="Znf_CHY"/>
</dbReference>
<keyword evidence="2 4" id="KW-0863">Zinc-finger</keyword>
<dbReference type="STRING" id="34508.A0A4U8UHN8"/>
<sequence>MDEVSETTATAGSVSADPSPAVESSPSTEAPSSTPLAVMNGRMPRGQRRNEAQRPEKREKKRAPVVCRNFNTPEGCRFGDKCRYSHEAADKNEEGAVKELPRARKPRQRNTKKSKAAVEESQTRPEAAADAKQEGSVPVPVTVQPPKVNPARVAVRPKKAACSAADKGTPVHRQIYNSEIHYIRRRYPTSKKTEVPDSTALTFPYEITNPEWVFDVKELEFTLTIDTEHPYVAPSIRVVRTDVLPEVLCKHIDDHLNELIMKKIAEYEASDSFEIVGKWLIRVIDRQIFSLFVSGLRKTKMVKEAEACGITVAKLPPPVKLDPRDEKPVLLMKTGSECPAVASEEQGDEKENVASAEATQETSSESDAQEKSLSESPSAIEVRFNWNDYTRNIGTLKARSMMFAVSCLKCPATGYFDCRESQKRASRCKRCGVGQSVFFKSEFVHANSNVAGYVQIKGCKPVDCILLSCKFVASCLKCNREFDVANLSNGVVNKSWCHDCHTKCEFAIYTASFHGNFNLIAMEDPTAPRKPQKKKVDLGPVIVVGQPLPDRGTCQHYKKSFRWFRFPCCGKTFPCDVCHEEAKMGHEISYANRIICGMCSFEQNFAKDKPCTNCNESTVKTKSTFWEGGKGCRNKLFMNKNDERKYKNSAMKTMPKKRTGGSAASVPFFTNPERRT</sequence>
<evidence type="ECO:0008006" key="11">
    <source>
        <dbReference type="Google" id="ProtNLM"/>
    </source>
</evidence>
<feature type="zinc finger region" description="C3H1-type" evidence="5">
    <location>
        <begin position="61"/>
        <end position="89"/>
    </location>
</feature>
<dbReference type="Gene3D" id="4.10.1000.10">
    <property type="entry name" value="Zinc finger, CCCH-type"/>
    <property type="match status" value="1"/>
</dbReference>
<feature type="compositionally biased region" description="Low complexity" evidence="6">
    <location>
        <begin position="354"/>
        <end position="366"/>
    </location>
</feature>
<feature type="compositionally biased region" description="Low complexity" evidence="6">
    <location>
        <begin position="18"/>
        <end position="35"/>
    </location>
</feature>
<dbReference type="InterPro" id="IPR036855">
    <property type="entry name" value="Znf_CCCH_sf"/>
</dbReference>
<feature type="compositionally biased region" description="Basic and acidic residues" evidence="6">
    <location>
        <begin position="116"/>
        <end position="133"/>
    </location>
</feature>
<dbReference type="PROSITE" id="PS50103">
    <property type="entry name" value="ZF_C3H1"/>
    <property type="match status" value="1"/>
</dbReference>
<evidence type="ECO:0000256" key="2">
    <source>
        <dbReference type="ARBA" id="ARBA00022771"/>
    </source>
</evidence>
<dbReference type="GO" id="GO:0008270">
    <property type="term" value="F:zinc ion binding"/>
    <property type="evidence" value="ECO:0007669"/>
    <property type="project" value="UniProtKB-KW"/>
</dbReference>
<dbReference type="SUPFAM" id="SSF161219">
    <property type="entry name" value="CHY zinc finger-like"/>
    <property type="match status" value="1"/>
</dbReference>
<dbReference type="OrthoDB" id="411372at2759"/>
<feature type="compositionally biased region" description="Basic residues" evidence="6">
    <location>
        <begin position="103"/>
        <end position="115"/>
    </location>
</feature>
<keyword evidence="1 5" id="KW-0479">Metal-binding</keyword>
<feature type="domain" description="CHY-type" evidence="8">
    <location>
        <begin position="547"/>
        <end position="616"/>
    </location>
</feature>
<keyword evidence="10" id="KW-1185">Reference proteome</keyword>
<feature type="compositionally biased region" description="Basic and acidic residues" evidence="6">
    <location>
        <begin position="77"/>
        <end position="102"/>
    </location>
</feature>
<dbReference type="Pfam" id="PF05495">
    <property type="entry name" value="zf-CHY"/>
    <property type="match status" value="1"/>
</dbReference>
<evidence type="ECO:0000259" key="7">
    <source>
        <dbReference type="PROSITE" id="PS50103"/>
    </source>
</evidence>
<gene>
    <name evidence="9" type="ORF">L596_000103</name>
</gene>
<feature type="region of interest" description="Disordered" evidence="6">
    <location>
        <begin position="1"/>
        <end position="145"/>
    </location>
</feature>
<feature type="compositionally biased region" description="Polar residues" evidence="6">
    <location>
        <begin position="1"/>
        <end position="13"/>
    </location>
</feature>
<evidence type="ECO:0000256" key="4">
    <source>
        <dbReference type="PROSITE-ProRule" id="PRU00601"/>
    </source>
</evidence>
<reference evidence="9 10" key="2">
    <citation type="journal article" date="2019" name="G3 (Bethesda)">
        <title>Hybrid Assembly of the Genome of the Entomopathogenic Nematode Steinernema carpocapsae Identifies the X-Chromosome.</title>
        <authorList>
            <person name="Serra L."/>
            <person name="Macchietto M."/>
            <person name="Macias-Munoz A."/>
            <person name="McGill C.J."/>
            <person name="Rodriguez I.M."/>
            <person name="Rodriguez B."/>
            <person name="Murad R."/>
            <person name="Mortazavi A."/>
        </authorList>
    </citation>
    <scope>NUCLEOTIDE SEQUENCE [LARGE SCALE GENOMIC DNA]</scope>
    <source>
        <strain evidence="9 10">ALL</strain>
    </source>
</reference>
<evidence type="ECO:0000256" key="6">
    <source>
        <dbReference type="SAM" id="MobiDB-lite"/>
    </source>
</evidence>
<dbReference type="InterPro" id="IPR041367">
    <property type="entry name" value="Znf-CCCH_4"/>
</dbReference>
<feature type="region of interest" description="Disordered" evidence="6">
    <location>
        <begin position="652"/>
        <end position="676"/>
    </location>
</feature>
<evidence type="ECO:0000256" key="5">
    <source>
        <dbReference type="PROSITE-ProRule" id="PRU00723"/>
    </source>
</evidence>
<dbReference type="InterPro" id="IPR037274">
    <property type="entry name" value="Znf_CHY_sf"/>
</dbReference>
<feature type="domain" description="C3H1-type" evidence="7">
    <location>
        <begin position="61"/>
        <end position="89"/>
    </location>
</feature>
<dbReference type="EMBL" id="AZBU02000001">
    <property type="protein sequence ID" value="TMS32236.1"/>
    <property type="molecule type" value="Genomic_DNA"/>
</dbReference>
<proteinExistence type="predicted"/>
<dbReference type="Pfam" id="PF18044">
    <property type="entry name" value="zf-CCCH_4"/>
    <property type="match status" value="1"/>
</dbReference>